<evidence type="ECO:0000313" key="1">
    <source>
        <dbReference type="EMBL" id="WOB78531.1"/>
    </source>
</evidence>
<gene>
    <name evidence="1" type="ORF">PZA08_14695</name>
</gene>
<name>A0ACD4VKG8_9CAUL</name>
<sequence>MTIIVLIVWQKSRKTREVSRLASVAQARRINAIAVPSPQRFVLELPSRPSHAAVPIETVDPIASEDNLLDGLGADDLALAVRFGLSREGERFRCRGYSFSTLAQALAYARRLNTELATPFPVRPQPVSTSAQGQAPVPAHCPAAEASGPFCGVSEAERALAARFGIQPAGDRFRCRGYTFTTLGQALHYVRRLAAETAAPSAPPRLSDPVAVMPVLPIAISVRAAEEMPVSSTLSGTDRMLAVLYRVESVEGGFRCRDHRFATLAQALDYARRLNAEVAPAPARALKPVSAAAQSAPPTSSAEQRATGPTWFGQGASVTVSGVRLVSPMIYTGVVARSWEAPRHLVDPGLQVAPSGEDRDGLSLGYWPSYSGLTPVARHTYLQWLALGRPAGYGVGYVFLFFYGLERRLLREEAGDADEVIAEVGRLLTLYGDNGSFRSYARRLLDAVGLIRNDPVAQPVLSVDIRLGEYEMPFAVRRYLGARLANGAAFEADDALRWLLSLPETYLNTPGRRCFDELTALWRVRFAARHPAGLKVRAPKRRLSTVYRSASGEFELELSAGDIPDIAAVTAPLNGLRDMLAACQQELEGLSRLLLRKPDARKSLEGALCLPPDLQTPVAEGLIAPVRARLVELVGPDERGAVTTSEILGLFDMACEGAKVPAAQQKQLAGMLDRLGYAFEPDRRHSDASLETGGHMVLYVGRCGAAPSGDRTAYAAARAKVEIAILASASDGEVVQAELDQIYADLEAEPALSSDDRSRLLAHALWLSRDLPRQQSALKRLATAPEVQRAAAARSAIAAVVADGRVLPAEVRFLEKLHKALGLPDGEVYAALHRGTVPAAAPPPVAANDGPGPTAEGDPLAFDLTRLDRLRQETSQVSALLSTIFQEEEAALVPVSSQARTSADGRFPGLDTQHAALLAGVVDAGGVTDLDRFEVEARALKLLPAGAVETINEWAFDAFDEPLLEADDQVVVVEHLRARLTAMETAA</sequence>
<dbReference type="Proteomes" id="UP001302493">
    <property type="component" value="Chromosome"/>
</dbReference>
<keyword evidence="2" id="KW-1185">Reference proteome</keyword>
<evidence type="ECO:0000313" key="2">
    <source>
        <dbReference type="Proteomes" id="UP001302493"/>
    </source>
</evidence>
<protein>
    <submittedName>
        <fullName evidence="1">TerB N-terminal domain-containing protein</fullName>
    </submittedName>
</protein>
<dbReference type="EMBL" id="CP119180">
    <property type="protein sequence ID" value="WOB78531.1"/>
    <property type="molecule type" value="Genomic_DNA"/>
</dbReference>
<accession>A0ACD4VKG8</accession>
<proteinExistence type="predicted"/>
<organism evidence="1 2">
    <name type="scientific">Brevundimonas nasdae</name>
    <dbReference type="NCBI Taxonomy" id="172043"/>
    <lineage>
        <taxon>Bacteria</taxon>
        <taxon>Pseudomonadati</taxon>
        <taxon>Pseudomonadota</taxon>
        <taxon>Alphaproteobacteria</taxon>
        <taxon>Caulobacterales</taxon>
        <taxon>Caulobacteraceae</taxon>
        <taxon>Brevundimonas</taxon>
    </lineage>
</organism>
<reference evidence="1" key="1">
    <citation type="submission" date="2023-03" db="EMBL/GenBank/DDBJ databases">
        <title>Genome sequence of Brevundimonas nasdae SJTX8.</title>
        <authorList>
            <person name="Liang R."/>
        </authorList>
    </citation>
    <scope>NUCLEOTIDE SEQUENCE</scope>
    <source>
        <strain evidence="1">X8</strain>
    </source>
</reference>